<dbReference type="InterPro" id="IPR014284">
    <property type="entry name" value="RNA_pol_sigma-70_dom"/>
</dbReference>
<dbReference type="Gene3D" id="1.10.10.10">
    <property type="entry name" value="Winged helix-like DNA-binding domain superfamily/Winged helix DNA-binding domain"/>
    <property type="match status" value="1"/>
</dbReference>
<dbReference type="CDD" id="cd06171">
    <property type="entry name" value="Sigma70_r4"/>
    <property type="match status" value="1"/>
</dbReference>
<dbReference type="GO" id="GO:0006352">
    <property type="term" value="P:DNA-templated transcription initiation"/>
    <property type="evidence" value="ECO:0007669"/>
    <property type="project" value="InterPro"/>
</dbReference>
<dbReference type="Proteomes" id="UP000002432">
    <property type="component" value="Chromosome"/>
</dbReference>
<dbReference type="RefSeq" id="WP_011523932.1">
    <property type="nucleotide sequence ID" value="NC_008009.1"/>
</dbReference>
<feature type="domain" description="RNA polymerase sigma-70 region 2" evidence="6">
    <location>
        <begin position="27"/>
        <end position="92"/>
    </location>
</feature>
<evidence type="ECO:0000259" key="7">
    <source>
        <dbReference type="Pfam" id="PF04545"/>
    </source>
</evidence>
<accession>Q1ILW7</accession>
<dbReference type="STRING" id="204669.Acid345_3132"/>
<protein>
    <submittedName>
        <fullName evidence="8">Sigma-24, ECF subfamily</fullName>
    </submittedName>
</protein>
<name>Q1ILW7_KORVE</name>
<dbReference type="NCBIfam" id="TIGR02937">
    <property type="entry name" value="sigma70-ECF"/>
    <property type="match status" value="1"/>
</dbReference>
<sequence length="177" mass="20423">MRALVTESDERLLIEAAQRDPRHFAQLYEDNLDRVYAFIASRVHDRVEAEDLTSEVFHQALAKLDRFEWRGVPFAAWLLRLAANAISDRYSKPSVRFEVAGEEIDPSFDEGTERRALLMQLLDRLPSDQQLVISRRFLDGRSIAEIAGELGRSEGAIKQLQFRALQSLRQQMRSQHV</sequence>
<dbReference type="InterPro" id="IPR007627">
    <property type="entry name" value="RNA_pol_sigma70_r2"/>
</dbReference>
<evidence type="ECO:0000256" key="4">
    <source>
        <dbReference type="ARBA" id="ARBA00023125"/>
    </source>
</evidence>
<evidence type="ECO:0000256" key="1">
    <source>
        <dbReference type="ARBA" id="ARBA00010641"/>
    </source>
</evidence>
<evidence type="ECO:0000313" key="9">
    <source>
        <dbReference type="Proteomes" id="UP000002432"/>
    </source>
</evidence>
<dbReference type="GO" id="GO:0003677">
    <property type="term" value="F:DNA binding"/>
    <property type="evidence" value="ECO:0007669"/>
    <property type="project" value="UniProtKB-KW"/>
</dbReference>
<dbReference type="InterPro" id="IPR007630">
    <property type="entry name" value="RNA_pol_sigma70_r4"/>
</dbReference>
<keyword evidence="5" id="KW-0804">Transcription</keyword>
<feature type="domain" description="RNA polymerase sigma-70 region 4" evidence="7">
    <location>
        <begin position="121"/>
        <end position="170"/>
    </location>
</feature>
<proteinExistence type="inferred from homology"/>
<dbReference type="InterPro" id="IPR013324">
    <property type="entry name" value="RNA_pol_sigma_r3/r4-like"/>
</dbReference>
<reference evidence="8 9" key="1">
    <citation type="journal article" date="2009" name="Appl. Environ. Microbiol.">
        <title>Three genomes from the phylum Acidobacteria provide insight into the lifestyles of these microorganisms in soils.</title>
        <authorList>
            <person name="Ward N.L."/>
            <person name="Challacombe J.F."/>
            <person name="Janssen P.H."/>
            <person name="Henrissat B."/>
            <person name="Coutinho P.M."/>
            <person name="Wu M."/>
            <person name="Xie G."/>
            <person name="Haft D.H."/>
            <person name="Sait M."/>
            <person name="Badger J."/>
            <person name="Barabote R.D."/>
            <person name="Bradley B."/>
            <person name="Brettin T.S."/>
            <person name="Brinkac L.M."/>
            <person name="Bruce D."/>
            <person name="Creasy T."/>
            <person name="Daugherty S.C."/>
            <person name="Davidsen T.M."/>
            <person name="DeBoy R.T."/>
            <person name="Detter J.C."/>
            <person name="Dodson R.J."/>
            <person name="Durkin A.S."/>
            <person name="Ganapathy A."/>
            <person name="Gwinn-Giglio M."/>
            <person name="Han C.S."/>
            <person name="Khouri H."/>
            <person name="Kiss H."/>
            <person name="Kothari S.P."/>
            <person name="Madupu R."/>
            <person name="Nelson K.E."/>
            <person name="Nelson W.C."/>
            <person name="Paulsen I."/>
            <person name="Penn K."/>
            <person name="Ren Q."/>
            <person name="Rosovitz M.J."/>
            <person name="Selengut J.D."/>
            <person name="Shrivastava S."/>
            <person name="Sullivan S.A."/>
            <person name="Tapia R."/>
            <person name="Thompson L.S."/>
            <person name="Watkins K.L."/>
            <person name="Yang Q."/>
            <person name="Yu C."/>
            <person name="Zafar N."/>
            <person name="Zhou L."/>
            <person name="Kuske C.R."/>
        </authorList>
    </citation>
    <scope>NUCLEOTIDE SEQUENCE [LARGE SCALE GENOMIC DNA]</scope>
    <source>
        <strain evidence="8 9">Ellin345</strain>
    </source>
</reference>
<dbReference type="SUPFAM" id="SSF88659">
    <property type="entry name" value="Sigma3 and sigma4 domains of RNA polymerase sigma factors"/>
    <property type="match status" value="1"/>
</dbReference>
<dbReference type="InterPro" id="IPR039425">
    <property type="entry name" value="RNA_pol_sigma-70-like"/>
</dbReference>
<keyword evidence="3" id="KW-0731">Sigma factor</keyword>
<organism evidence="8 9">
    <name type="scientific">Koribacter versatilis (strain Ellin345)</name>
    <dbReference type="NCBI Taxonomy" id="204669"/>
    <lineage>
        <taxon>Bacteria</taxon>
        <taxon>Pseudomonadati</taxon>
        <taxon>Acidobacteriota</taxon>
        <taxon>Terriglobia</taxon>
        <taxon>Terriglobales</taxon>
        <taxon>Candidatus Korobacteraceae</taxon>
        <taxon>Candidatus Korobacter</taxon>
    </lineage>
</organism>
<dbReference type="KEGG" id="aba:Acid345_3132"/>
<evidence type="ECO:0000256" key="3">
    <source>
        <dbReference type="ARBA" id="ARBA00023082"/>
    </source>
</evidence>
<dbReference type="HOGENOM" id="CLU_047691_3_4_0"/>
<keyword evidence="4" id="KW-0238">DNA-binding</keyword>
<dbReference type="eggNOG" id="COG1595">
    <property type="taxonomic scope" value="Bacteria"/>
</dbReference>
<evidence type="ECO:0000313" key="8">
    <source>
        <dbReference type="EMBL" id="ABF42133.1"/>
    </source>
</evidence>
<keyword evidence="2" id="KW-0805">Transcription regulation</keyword>
<dbReference type="EnsemblBacteria" id="ABF42133">
    <property type="protein sequence ID" value="ABF42133"/>
    <property type="gene ID" value="Acid345_3132"/>
</dbReference>
<gene>
    <name evidence="8" type="ordered locus">Acid345_3132</name>
</gene>
<evidence type="ECO:0000259" key="6">
    <source>
        <dbReference type="Pfam" id="PF04542"/>
    </source>
</evidence>
<dbReference type="AlphaFoldDB" id="Q1ILW7"/>
<dbReference type="InterPro" id="IPR036388">
    <property type="entry name" value="WH-like_DNA-bd_sf"/>
</dbReference>
<evidence type="ECO:0000256" key="5">
    <source>
        <dbReference type="ARBA" id="ARBA00023163"/>
    </source>
</evidence>
<dbReference type="GO" id="GO:0016987">
    <property type="term" value="F:sigma factor activity"/>
    <property type="evidence" value="ECO:0007669"/>
    <property type="project" value="UniProtKB-KW"/>
</dbReference>
<keyword evidence="9" id="KW-1185">Reference proteome</keyword>
<evidence type="ECO:0000256" key="2">
    <source>
        <dbReference type="ARBA" id="ARBA00023015"/>
    </source>
</evidence>
<dbReference type="Gene3D" id="1.10.1740.10">
    <property type="match status" value="1"/>
</dbReference>
<dbReference type="InterPro" id="IPR013325">
    <property type="entry name" value="RNA_pol_sigma_r2"/>
</dbReference>
<dbReference type="PANTHER" id="PTHR43133">
    <property type="entry name" value="RNA POLYMERASE ECF-TYPE SIGMA FACTO"/>
    <property type="match status" value="1"/>
</dbReference>
<dbReference type="EMBL" id="CP000360">
    <property type="protein sequence ID" value="ABF42133.1"/>
    <property type="molecule type" value="Genomic_DNA"/>
</dbReference>
<dbReference type="Pfam" id="PF04545">
    <property type="entry name" value="Sigma70_r4"/>
    <property type="match status" value="1"/>
</dbReference>
<dbReference type="Pfam" id="PF04542">
    <property type="entry name" value="Sigma70_r2"/>
    <property type="match status" value="1"/>
</dbReference>
<dbReference type="PANTHER" id="PTHR43133:SF57">
    <property type="entry name" value="RNA POLYMERASE SIGMA-70 FACTOR"/>
    <property type="match status" value="1"/>
</dbReference>
<comment type="similarity">
    <text evidence="1">Belongs to the sigma-70 factor family. ECF subfamily.</text>
</comment>
<dbReference type="SUPFAM" id="SSF88946">
    <property type="entry name" value="Sigma2 domain of RNA polymerase sigma factors"/>
    <property type="match status" value="1"/>
</dbReference>